<evidence type="ECO:0000259" key="10">
    <source>
        <dbReference type="PROSITE" id="PS50089"/>
    </source>
</evidence>
<dbReference type="PROSITE" id="PS50089">
    <property type="entry name" value="ZF_RING_2"/>
    <property type="match status" value="1"/>
</dbReference>
<proteinExistence type="predicted"/>
<feature type="compositionally biased region" description="Basic residues" evidence="9">
    <location>
        <begin position="1122"/>
        <end position="1131"/>
    </location>
</feature>
<evidence type="ECO:0000313" key="12">
    <source>
        <dbReference type="RefSeq" id="XP_022084608.1"/>
    </source>
</evidence>
<keyword evidence="11" id="KW-1185">Reference proteome</keyword>
<evidence type="ECO:0000256" key="8">
    <source>
        <dbReference type="PROSITE-ProRule" id="PRU00175"/>
    </source>
</evidence>
<feature type="compositionally biased region" description="Low complexity" evidence="9">
    <location>
        <begin position="1134"/>
        <end position="1148"/>
    </location>
</feature>
<gene>
    <name evidence="12 13" type="primary">LOC110976010</name>
</gene>
<feature type="region of interest" description="Disordered" evidence="9">
    <location>
        <begin position="1029"/>
        <end position="1056"/>
    </location>
</feature>
<dbReference type="PANTHER" id="PTHR22937">
    <property type="entry name" value="E3 UBIQUITIN-PROTEIN LIGASE RNF165"/>
    <property type="match status" value="1"/>
</dbReference>
<dbReference type="KEGG" id="aplc:110976010"/>
<dbReference type="AlphaFoldDB" id="A0A8B7XUS4"/>
<keyword evidence="7" id="KW-0862">Zinc</keyword>
<dbReference type="EC" id="2.3.2.27" evidence="2"/>
<feature type="domain" description="RING-type" evidence="10">
    <location>
        <begin position="1171"/>
        <end position="1212"/>
    </location>
</feature>
<dbReference type="RefSeq" id="XP_022084608.1">
    <property type="nucleotide sequence ID" value="XM_022228916.1"/>
</dbReference>
<feature type="region of interest" description="Disordered" evidence="9">
    <location>
        <begin position="21"/>
        <end position="50"/>
    </location>
</feature>
<feature type="compositionally biased region" description="Basic residues" evidence="9">
    <location>
        <begin position="1029"/>
        <end position="1038"/>
    </location>
</feature>
<feature type="region of interest" description="Disordered" evidence="9">
    <location>
        <begin position="761"/>
        <end position="801"/>
    </location>
</feature>
<evidence type="ECO:0000256" key="6">
    <source>
        <dbReference type="ARBA" id="ARBA00022786"/>
    </source>
</evidence>
<feature type="region of interest" description="Disordered" evidence="9">
    <location>
        <begin position="158"/>
        <end position="312"/>
    </location>
</feature>
<keyword evidence="5 8" id="KW-0863">Zinc-finger</keyword>
<dbReference type="PANTHER" id="PTHR22937:SF65">
    <property type="entry name" value="E3 UBIQUITIN-PROTEIN LIGASE ARK2C"/>
    <property type="match status" value="1"/>
</dbReference>
<comment type="catalytic activity">
    <reaction evidence="1">
        <text>S-ubiquitinyl-[E2 ubiquitin-conjugating enzyme]-L-cysteine + [acceptor protein]-L-lysine = [E2 ubiquitin-conjugating enzyme]-L-cysteine + N(6)-ubiquitinyl-[acceptor protein]-L-lysine.</text>
        <dbReference type="EC" id="2.3.2.27"/>
    </reaction>
</comment>
<dbReference type="RefSeq" id="XP_022084609.1">
    <property type="nucleotide sequence ID" value="XM_022228917.1"/>
</dbReference>
<organism evidence="11 12">
    <name type="scientific">Acanthaster planci</name>
    <name type="common">Crown-of-thorns starfish</name>
    <dbReference type="NCBI Taxonomy" id="133434"/>
    <lineage>
        <taxon>Eukaryota</taxon>
        <taxon>Metazoa</taxon>
        <taxon>Echinodermata</taxon>
        <taxon>Eleutherozoa</taxon>
        <taxon>Asterozoa</taxon>
        <taxon>Asteroidea</taxon>
        <taxon>Valvatacea</taxon>
        <taxon>Valvatida</taxon>
        <taxon>Acanthasteridae</taxon>
        <taxon>Acanthaster</taxon>
    </lineage>
</organism>
<dbReference type="InterPro" id="IPR013083">
    <property type="entry name" value="Znf_RING/FYVE/PHD"/>
</dbReference>
<protein>
    <recommendedName>
        <fullName evidence="2">RING-type E3 ubiquitin transferase</fullName>
        <ecNumber evidence="2">2.3.2.27</ecNumber>
    </recommendedName>
</protein>
<dbReference type="Pfam" id="PF13639">
    <property type="entry name" value="zf-RING_2"/>
    <property type="match status" value="1"/>
</dbReference>
<accession>A0A8B7XUS4</accession>
<dbReference type="CDD" id="cd16474">
    <property type="entry name" value="RING-H2_RNF111-like"/>
    <property type="match status" value="1"/>
</dbReference>
<keyword evidence="4" id="KW-0479">Metal-binding</keyword>
<feature type="compositionally biased region" description="Low complexity" evidence="9">
    <location>
        <begin position="263"/>
        <end position="281"/>
    </location>
</feature>
<name>A0A8B7XUS4_ACAPL</name>
<dbReference type="InterPro" id="IPR001841">
    <property type="entry name" value="Znf_RING"/>
</dbReference>
<evidence type="ECO:0000256" key="2">
    <source>
        <dbReference type="ARBA" id="ARBA00012483"/>
    </source>
</evidence>
<dbReference type="SMART" id="SM00184">
    <property type="entry name" value="RING"/>
    <property type="match status" value="1"/>
</dbReference>
<dbReference type="GO" id="GO:0061630">
    <property type="term" value="F:ubiquitin protein ligase activity"/>
    <property type="evidence" value="ECO:0007669"/>
    <property type="project" value="UniProtKB-EC"/>
</dbReference>
<keyword evidence="3" id="KW-0808">Transferase</keyword>
<evidence type="ECO:0000256" key="9">
    <source>
        <dbReference type="SAM" id="MobiDB-lite"/>
    </source>
</evidence>
<feature type="region of interest" description="Disordered" evidence="9">
    <location>
        <begin position="465"/>
        <end position="584"/>
    </location>
</feature>
<feature type="compositionally biased region" description="Polar residues" evidence="9">
    <location>
        <begin position="708"/>
        <end position="726"/>
    </location>
</feature>
<dbReference type="InterPro" id="IPR045191">
    <property type="entry name" value="MBR1/2-like"/>
</dbReference>
<feature type="compositionally biased region" description="Basic residues" evidence="9">
    <location>
        <begin position="762"/>
        <end position="772"/>
    </location>
</feature>
<reference evidence="12 13" key="1">
    <citation type="submission" date="2025-04" db="UniProtKB">
        <authorList>
            <consortium name="RefSeq"/>
        </authorList>
    </citation>
    <scope>IDENTIFICATION</scope>
</reference>
<dbReference type="OMA" id="NEECRTH"/>
<feature type="region of interest" description="Disordered" evidence="9">
    <location>
        <begin position="1109"/>
        <end position="1166"/>
    </location>
</feature>
<dbReference type="GO" id="GO:0005634">
    <property type="term" value="C:nucleus"/>
    <property type="evidence" value="ECO:0007669"/>
    <property type="project" value="TreeGrafter"/>
</dbReference>
<feature type="compositionally biased region" description="Polar residues" evidence="9">
    <location>
        <begin position="342"/>
        <end position="362"/>
    </location>
</feature>
<evidence type="ECO:0000256" key="1">
    <source>
        <dbReference type="ARBA" id="ARBA00000900"/>
    </source>
</evidence>
<dbReference type="GO" id="GO:0008270">
    <property type="term" value="F:zinc ion binding"/>
    <property type="evidence" value="ECO:0007669"/>
    <property type="project" value="UniProtKB-KW"/>
</dbReference>
<evidence type="ECO:0000256" key="7">
    <source>
        <dbReference type="ARBA" id="ARBA00022833"/>
    </source>
</evidence>
<evidence type="ECO:0000313" key="13">
    <source>
        <dbReference type="RefSeq" id="XP_022084609.1"/>
    </source>
</evidence>
<dbReference type="InterPro" id="IPR011016">
    <property type="entry name" value="Znf_RING-CH"/>
</dbReference>
<feature type="compositionally biased region" description="Pro residues" evidence="9">
    <location>
        <begin position="544"/>
        <end position="566"/>
    </location>
</feature>
<feature type="region of interest" description="Disordered" evidence="9">
    <location>
        <begin position="652"/>
        <end position="747"/>
    </location>
</feature>
<dbReference type="SMART" id="SM00744">
    <property type="entry name" value="RINGv"/>
    <property type="match status" value="1"/>
</dbReference>
<dbReference type="Proteomes" id="UP000694845">
    <property type="component" value="Unplaced"/>
</dbReference>
<feature type="compositionally biased region" description="Polar residues" evidence="9">
    <location>
        <begin position="526"/>
        <end position="540"/>
    </location>
</feature>
<feature type="compositionally biased region" description="Low complexity" evidence="9">
    <location>
        <begin position="899"/>
        <end position="921"/>
    </location>
</feature>
<feature type="region of interest" description="Disordered" evidence="9">
    <location>
        <begin position="890"/>
        <end position="936"/>
    </location>
</feature>
<dbReference type="OrthoDB" id="9984778at2759"/>
<dbReference type="SUPFAM" id="SSF57850">
    <property type="entry name" value="RING/U-box"/>
    <property type="match status" value="1"/>
</dbReference>
<feature type="compositionally biased region" description="Pro residues" evidence="9">
    <location>
        <begin position="784"/>
        <end position="798"/>
    </location>
</feature>
<dbReference type="GeneID" id="110976010"/>
<keyword evidence="6" id="KW-0833">Ubl conjugation pathway</keyword>
<evidence type="ECO:0000256" key="5">
    <source>
        <dbReference type="ARBA" id="ARBA00022771"/>
    </source>
</evidence>
<feature type="region of interest" description="Disordered" evidence="9">
    <location>
        <begin position="329"/>
        <end position="371"/>
    </location>
</feature>
<feature type="compositionally biased region" description="Basic residues" evidence="9">
    <location>
        <begin position="502"/>
        <end position="511"/>
    </location>
</feature>
<sequence length="1224" mass="135125">MEFYSNNPVMAVASCLPDSGGEVLDPGSQAGPCSTSDTREGAVMESDTGVLETDESLDLCSPHNEDEDLDISPVISEPLVRPPQSVLMQGHLREIEQAAESAVACQLFSDAGSSHLRFREGQPKHGEVVCLGTTPTAASPVSPVLISESGDYNMMSVSNSPVPPLENESYSDFSDEPLPGLASRQRYKPFKPKMLGSGGDGMLGRASGDADLERVSNHSVSPSGAWLAPGGDARPSSPEGQGFQPYRRPHPNVVSNKKQRLHSNSGPGSSSFSVSENSAFESRSHIFPDNDGEDPEEPHSLSNNHHCLTFDPADPELVDIDLTLRERDSSDLEDQEDPWASPGTSLSVAHGSATPTFSSTDTGPAPSCGDYSDSDIDVVSITEFDGSGQANNPSIIQDVAWDDPLLPLSGALDFIPPYDDPLPGPSGITRPQNNETVDLVESSDSDEDSDDCQDDLKLEESLEEADDDVEVVSVDMGSRGDRWAAPADNMRTRKMSGGAKHPLVKGRRNKRPLSPVIVDLTESDGETQSPSNLQQDTIPDTTLPEPPSDDPNPQPQPPSQAKPLPPCNSCRRASPPPALSPEATAPLHHLPRYHHHHHHHHHGQHHHHPRRSCMHEAVVPCAPQLHHSGCLYLSGQGACTCYPLRAQLQTGSPSAAEHGCNRDQEESATDQKSAMGKLASVGKQQPRPKSKEKKETVPVPADPTPDPQRSSLASELRSHLSQLSRQGHSEECRAHHHHGHTHPPTCSVRVQQNGARQSFQLHTHHSHIHRRPPTSDAAQQSPTQAPPQAPPQVQPQPQPLRSVQYQPPRRVQCPEPIAEIRLPQQGSSVPLRHQRLFQQQNRMREIQRQHMSRMRDSHFDTVAPYSMVVLRQYQQHQQQDSRLEQVEHFLSSQQHHHGQQQQQQQQQQSQQQQQQQSQQQQVDSCQRLMHGAQPQAPRAYQLAHPMLHHPGPYVQPHHSHPLAHALPQAHLHAPLQAPAPQPVPPQPQQMEVEHMEPVVGPAPSIDGSEPMAVPPPFLDSGFSPQHRHLHHHLHHYHHTAPPPPPPQQRNTAGIHPAFYGSYPGMADLPPLTAHPFYRAYRVPLMRRMGMRGPMYEELVQLSERMGQVNRGASRMTIERNTFPHKYHKRKRSAAESSPGEAESSSEDAQNGAKSEAECKKPPNNDNDEEKCTICLSYFEEDEDVRRLPCMHLFHVECVDQWLSTNKRCPICRVDIETKMPKDAT</sequence>
<dbReference type="Gene3D" id="3.30.40.10">
    <property type="entry name" value="Zinc/RING finger domain, C3HC4 (zinc finger)"/>
    <property type="match status" value="1"/>
</dbReference>
<evidence type="ECO:0000256" key="3">
    <source>
        <dbReference type="ARBA" id="ARBA00022679"/>
    </source>
</evidence>
<evidence type="ECO:0000256" key="4">
    <source>
        <dbReference type="ARBA" id="ARBA00022723"/>
    </source>
</evidence>
<evidence type="ECO:0000313" key="11">
    <source>
        <dbReference type="Proteomes" id="UP000694845"/>
    </source>
</evidence>